<dbReference type="GO" id="GO:0016628">
    <property type="term" value="F:oxidoreductase activity, acting on the CH-CH group of donors, NAD or NADP as acceptor"/>
    <property type="evidence" value="ECO:0007669"/>
    <property type="project" value="UniProtKB-ARBA"/>
</dbReference>
<comment type="similarity">
    <text evidence="2">Belongs to the NADH:flavin oxidoreductase/NADH oxidase family.</text>
</comment>
<evidence type="ECO:0000256" key="3">
    <source>
        <dbReference type="ARBA" id="ARBA00023002"/>
    </source>
</evidence>
<dbReference type="EMBL" id="JACYWE010000001">
    <property type="protein sequence ID" value="MBD8505100.1"/>
    <property type="molecule type" value="Genomic_DNA"/>
</dbReference>
<comment type="cofactor">
    <cofactor evidence="1">
        <name>FMN</name>
        <dbReference type="ChEBI" id="CHEBI:58210"/>
    </cofactor>
</comment>
<evidence type="ECO:0000313" key="5">
    <source>
        <dbReference type="EMBL" id="MBD8505100.1"/>
    </source>
</evidence>
<dbReference type="Gene3D" id="3.20.20.70">
    <property type="entry name" value="Aldolase class I"/>
    <property type="match status" value="1"/>
</dbReference>
<evidence type="ECO:0000256" key="1">
    <source>
        <dbReference type="ARBA" id="ARBA00001917"/>
    </source>
</evidence>
<dbReference type="GO" id="GO:0005829">
    <property type="term" value="C:cytosol"/>
    <property type="evidence" value="ECO:0007669"/>
    <property type="project" value="TreeGrafter"/>
</dbReference>
<dbReference type="GO" id="GO:0010181">
    <property type="term" value="F:FMN binding"/>
    <property type="evidence" value="ECO:0007669"/>
    <property type="project" value="InterPro"/>
</dbReference>
<proteinExistence type="inferred from homology"/>
<accession>A0A927PJP4</accession>
<evidence type="ECO:0000256" key="2">
    <source>
        <dbReference type="ARBA" id="ARBA00005979"/>
    </source>
</evidence>
<dbReference type="PANTHER" id="PTHR22893">
    <property type="entry name" value="NADH OXIDOREDUCTASE-RELATED"/>
    <property type="match status" value="1"/>
</dbReference>
<comment type="caution">
    <text evidence="5">The sequence shown here is derived from an EMBL/GenBank/DDBJ whole genome shotgun (WGS) entry which is preliminary data.</text>
</comment>
<dbReference type="CDD" id="cd02933">
    <property type="entry name" value="OYE_like_FMN"/>
    <property type="match status" value="1"/>
</dbReference>
<feature type="domain" description="NADH:flavin oxidoreductase/NADH oxidase N-terminal" evidence="4">
    <location>
        <begin position="5"/>
        <end position="328"/>
    </location>
</feature>
<dbReference type="SUPFAM" id="SSF51395">
    <property type="entry name" value="FMN-linked oxidoreductases"/>
    <property type="match status" value="1"/>
</dbReference>
<reference evidence="5" key="1">
    <citation type="submission" date="2020-09" db="EMBL/GenBank/DDBJ databases">
        <title>Hoyosella lacisalsi sp. nov., a halotolerant actinobacterium isolated from soil of Lake Gudzhirganskoe.</title>
        <authorList>
            <person name="Yang Q."/>
            <person name="Guo P.Y."/>
            <person name="Liu S.W."/>
            <person name="Li F.N."/>
            <person name="Sun C.H."/>
        </authorList>
    </citation>
    <scope>NUCLEOTIDE SEQUENCE</scope>
    <source>
        <strain evidence="5">G463</strain>
    </source>
</reference>
<keyword evidence="6" id="KW-1185">Reference proteome</keyword>
<evidence type="ECO:0000259" key="4">
    <source>
        <dbReference type="Pfam" id="PF00724"/>
    </source>
</evidence>
<protein>
    <submittedName>
        <fullName evidence="5">Alkene reductase</fullName>
    </submittedName>
</protein>
<keyword evidence="3" id="KW-0560">Oxidoreductase</keyword>
<evidence type="ECO:0000313" key="6">
    <source>
        <dbReference type="Proteomes" id="UP000642993"/>
    </source>
</evidence>
<dbReference type="InterPro" id="IPR013785">
    <property type="entry name" value="Aldolase_TIM"/>
</dbReference>
<sequence length="355" mass="38632">MAGMWDPFTLGQIRLDHRLALAPMTRSRADTDGSPNGLMVEYYRQRATLGLLITEGTQPSDDGQGYPYTPGIYTESHIAGWRKIADAVHEAGSQLFIQLMHVGRVAHPDNHPTGGQPVAPSAIAAGHDMFTPTGMQPAPTPRALATEEIPGIEEEFAQAAENAITAGADGVEIHGANGYLPWQFLNESANQRTDQYGGSIENRARFTLETTKLVAQRIGADRTGIRLSPAVSFNGLDEGPGYKDTYRYLLRELDTLGLAYIHLFYFGDDDFLREIRAMLTTPLLLVRAGRDYDSIDRDLADDLADVYPIATDAISNPDLVHRLKTGAPLAPGDSSTFYGGDATGYIDYPTIDDAS</sequence>
<dbReference type="PANTHER" id="PTHR22893:SF91">
    <property type="entry name" value="NADPH DEHYDROGENASE 2-RELATED"/>
    <property type="match status" value="1"/>
</dbReference>
<dbReference type="RefSeq" id="WP_192037578.1">
    <property type="nucleotide sequence ID" value="NZ_JACYWE010000001.1"/>
</dbReference>
<gene>
    <name evidence="5" type="ORF">HT102_01170</name>
</gene>
<name>A0A927PJP4_9ACTN</name>
<dbReference type="Proteomes" id="UP000642993">
    <property type="component" value="Unassembled WGS sequence"/>
</dbReference>
<organism evidence="5 6">
    <name type="scientific">Lolliginicoccus lacisalsi</name>
    <dbReference type="NCBI Taxonomy" id="2742202"/>
    <lineage>
        <taxon>Bacteria</taxon>
        <taxon>Bacillati</taxon>
        <taxon>Actinomycetota</taxon>
        <taxon>Actinomycetes</taxon>
        <taxon>Mycobacteriales</taxon>
        <taxon>Hoyosellaceae</taxon>
        <taxon>Lolliginicoccus</taxon>
    </lineage>
</organism>
<dbReference type="InterPro" id="IPR001155">
    <property type="entry name" value="OxRdtase_FMN_N"/>
</dbReference>
<dbReference type="InterPro" id="IPR045247">
    <property type="entry name" value="Oye-like"/>
</dbReference>
<dbReference type="FunFam" id="3.20.20.70:FF:000059">
    <property type="entry name" value="N-ethylmaleimide reductase, FMN-linked"/>
    <property type="match status" value="1"/>
</dbReference>
<dbReference type="Pfam" id="PF00724">
    <property type="entry name" value="Oxidored_FMN"/>
    <property type="match status" value="1"/>
</dbReference>
<dbReference type="AlphaFoldDB" id="A0A927PJP4"/>